<sequence length="90" mass="10183">MLCEGDRGRSKNGSRSLLAQKLVTFSRLEAGKINVKQDTDFAHQLKKDEGGGVEAAKRDFITIAEQRPHPQGYSIRWEGNYCRYVQIVIT</sequence>
<accession>A0AAV2CJ17</accession>
<proteinExistence type="predicted"/>
<gene>
    <name evidence="1" type="ORF">LTRI10_LOCUS3518</name>
</gene>
<reference evidence="1 2" key="1">
    <citation type="submission" date="2024-04" db="EMBL/GenBank/DDBJ databases">
        <authorList>
            <person name="Fracassetti M."/>
        </authorList>
    </citation>
    <scope>NUCLEOTIDE SEQUENCE [LARGE SCALE GENOMIC DNA]</scope>
</reference>
<name>A0AAV2CJ17_9ROSI</name>
<organism evidence="1 2">
    <name type="scientific">Linum trigynum</name>
    <dbReference type="NCBI Taxonomy" id="586398"/>
    <lineage>
        <taxon>Eukaryota</taxon>
        <taxon>Viridiplantae</taxon>
        <taxon>Streptophyta</taxon>
        <taxon>Embryophyta</taxon>
        <taxon>Tracheophyta</taxon>
        <taxon>Spermatophyta</taxon>
        <taxon>Magnoliopsida</taxon>
        <taxon>eudicotyledons</taxon>
        <taxon>Gunneridae</taxon>
        <taxon>Pentapetalae</taxon>
        <taxon>rosids</taxon>
        <taxon>fabids</taxon>
        <taxon>Malpighiales</taxon>
        <taxon>Linaceae</taxon>
        <taxon>Linum</taxon>
    </lineage>
</organism>
<dbReference type="Proteomes" id="UP001497516">
    <property type="component" value="Chromosome 1"/>
</dbReference>
<dbReference type="AlphaFoldDB" id="A0AAV2CJ17"/>
<evidence type="ECO:0000313" key="2">
    <source>
        <dbReference type="Proteomes" id="UP001497516"/>
    </source>
</evidence>
<keyword evidence="2" id="KW-1185">Reference proteome</keyword>
<dbReference type="EMBL" id="OZ034813">
    <property type="protein sequence ID" value="CAL1355778.1"/>
    <property type="molecule type" value="Genomic_DNA"/>
</dbReference>
<evidence type="ECO:0000313" key="1">
    <source>
        <dbReference type="EMBL" id="CAL1355778.1"/>
    </source>
</evidence>
<protein>
    <submittedName>
        <fullName evidence="1">Uncharacterized protein</fullName>
    </submittedName>
</protein>